<gene>
    <name evidence="1" type="ORF">LMG3441_05287</name>
</gene>
<protein>
    <submittedName>
        <fullName evidence="1">Uncharacterized protein</fullName>
    </submittedName>
</protein>
<keyword evidence="2" id="KW-1185">Reference proteome</keyword>
<dbReference type="AlphaFoldDB" id="A0A6S7C3B1"/>
<organism evidence="1 2">
    <name type="scientific">Achromobacter kerstersii</name>
    <dbReference type="NCBI Taxonomy" id="1353890"/>
    <lineage>
        <taxon>Bacteria</taxon>
        <taxon>Pseudomonadati</taxon>
        <taxon>Pseudomonadota</taxon>
        <taxon>Betaproteobacteria</taxon>
        <taxon>Burkholderiales</taxon>
        <taxon>Alcaligenaceae</taxon>
        <taxon>Achromobacter</taxon>
    </lineage>
</organism>
<dbReference type="EMBL" id="CADIJQ010000011">
    <property type="protein sequence ID" value="CAB3737506.1"/>
    <property type="molecule type" value="Genomic_DNA"/>
</dbReference>
<proteinExistence type="predicted"/>
<evidence type="ECO:0000313" key="2">
    <source>
        <dbReference type="Proteomes" id="UP000494269"/>
    </source>
</evidence>
<reference evidence="1 2" key="1">
    <citation type="submission" date="2020-04" db="EMBL/GenBank/DDBJ databases">
        <authorList>
            <person name="De Canck E."/>
        </authorList>
    </citation>
    <scope>NUCLEOTIDE SEQUENCE [LARGE SCALE GENOMIC DNA]</scope>
    <source>
        <strain evidence="1 2">LMG 3441</strain>
    </source>
</reference>
<name>A0A6S7C3B1_9BURK</name>
<accession>A0A6S7C3B1</accession>
<evidence type="ECO:0000313" key="1">
    <source>
        <dbReference type="EMBL" id="CAB3737506.1"/>
    </source>
</evidence>
<dbReference type="Proteomes" id="UP000494269">
    <property type="component" value="Unassembled WGS sequence"/>
</dbReference>
<sequence length="43" mass="5008">MVEFLQEKIGFYHISYMIKRAIFHKTQETTACSRKSISPENGS</sequence>